<dbReference type="AlphaFoldDB" id="A0A485KE46"/>
<dbReference type="InterPro" id="IPR037593">
    <property type="entry name" value="MIOS/Sea4"/>
</dbReference>
<evidence type="ECO:0000256" key="4">
    <source>
        <dbReference type="SAM" id="MobiDB-lite"/>
    </source>
</evidence>
<evidence type="ECO:0000259" key="5">
    <source>
        <dbReference type="Pfam" id="PF17034"/>
    </source>
</evidence>
<evidence type="ECO:0000256" key="1">
    <source>
        <dbReference type="ARBA" id="ARBA00009713"/>
    </source>
</evidence>
<evidence type="ECO:0000256" key="2">
    <source>
        <dbReference type="ARBA" id="ARBA00022574"/>
    </source>
</evidence>
<comment type="similarity">
    <text evidence="1">Belongs to the WD repeat mio family.</text>
</comment>
<reference evidence="8 9" key="1">
    <citation type="submission" date="2019-03" db="EMBL/GenBank/DDBJ databases">
        <authorList>
            <person name="Gaulin E."/>
            <person name="Dumas B."/>
        </authorList>
    </citation>
    <scope>NUCLEOTIDE SEQUENCE [LARGE SCALE GENOMIC DNA]</scope>
    <source>
        <strain evidence="8">CBS 568.67</strain>
    </source>
</reference>
<dbReference type="InterPro" id="IPR001680">
    <property type="entry name" value="WD40_rpt"/>
</dbReference>
<dbReference type="CDD" id="cd16691">
    <property type="entry name" value="mRING-H2-C3H3C2_Mio"/>
    <property type="match status" value="1"/>
</dbReference>
<evidence type="ECO:0000313" key="7">
    <source>
        <dbReference type="EMBL" id="KAF0711811.1"/>
    </source>
</evidence>
<protein>
    <submittedName>
        <fullName evidence="8">Aste57867_5069 protein</fullName>
    </submittedName>
</protein>
<keyword evidence="2" id="KW-0853">WD repeat</keyword>
<reference evidence="7" key="2">
    <citation type="submission" date="2019-06" db="EMBL/GenBank/DDBJ databases">
        <title>Genomics analysis of Aphanomyces spp. identifies a new class of oomycete effector associated with host adaptation.</title>
        <authorList>
            <person name="Gaulin E."/>
        </authorList>
    </citation>
    <scope>NUCLEOTIDE SEQUENCE</scope>
    <source>
        <strain evidence="7">CBS 578.67</strain>
    </source>
</reference>
<dbReference type="OrthoDB" id="341486at2759"/>
<dbReference type="SUPFAM" id="SSF50978">
    <property type="entry name" value="WD40 repeat-like"/>
    <property type="match status" value="1"/>
</dbReference>
<dbReference type="Gene3D" id="2.130.10.10">
    <property type="entry name" value="YVTN repeat-like/Quinoprotein amine dehydrogenase"/>
    <property type="match status" value="1"/>
</dbReference>
<dbReference type="Pfam" id="PF17034">
    <property type="entry name" value="zinc_ribbon_16"/>
    <property type="match status" value="1"/>
</dbReference>
<sequence length="1172" mass="126693">MSSKPQNPKVIVEWCPYDSALFAVGSDSLSLYEVQSHREVSSSGMPQGFGGSSPLGPMSPRKTTQRRTKDFFRMLQTDNDVLQVRSMQWCPFPKQLIAAGVGSGKVVLSDFLQTVVELFPPRSNATSASTMLTGNVGLKPSRASMHATIACNTVAWNRHNPHQIAAGFEKVRADCCAFVWDLTTQTSMASLASTPHHGSDPFDGKQQPFRGVSVHQTKPIITNELANSEAIVAMAWLPSEPSCLATGTGFKWLRIYDVRTKTTPMVVSAHTKGVYGVVFDEQRPHMLATYSDDPKEPVKIWDIRSIQGGSRQDGGTNGAVVSIYPAGKTVSQIAWSPTQAGILATTTLDERSISLWDVEGQSVLQPSADGPLQIRKPFKRRSTKEPVFAFSWQPTVAHATADTANPNRMLIATVAGKIENVSIHDTMPLALSSRDAIGFACGKLLFAGPTANAADEGTTAGHNIATKMASRVKAGYSMNVLTSLQLFVKDEDARDLRFVWQWVDQVESLRRLSIAQMEIQSRETRGMLTASTPMSRGHLRAWPVDPRALISAGVQHLLGLSKVPSTIVPVETSLRDSVLGCLAYDSVGRRTALLACQWDPECGQALTMGLPRSKSGINQTASGSWLSLYDESTNSDGPGAETPNNSGLPHAALPTLQALIQQCEATQDYDRAAALAVFHGDLQGAVAVLQRGAECTTESATRDVRQLVAMAVAGYTIGNSGPLWGTMCQQLLKRPEIQNTTNPRYLHALCSFLHTARELSIANTHVLPTRPPRNNPNFRRPSTNTLPVGEETPLFTSILNDETLLLSDRTAFACRFLPLDGLTRFIDSCVFECVRQGNLQGLLLVGLEPKILQEYLDRTGDIQTVALLVARVAGDAHDASIFSMWITMYRDLLNQWQLFHQRALFDVGRAQLEGQLNGFRDMALALNPNPAAVAAAAAADRALAAANSTSTNQFSPQLYVRCNFCGSSLSLSSLLRVGAGDWLLKAKPKLNNCPSCKKPLPQCALCLLPFGTLNPYLELAMRKGDKKSINAETGDTTPAVAGADSLADLSNIPFVEWFTWCQTCKHGGHAHHMADWFASHDVCPVSDCDCPCKRLDSHEALHPPTPKKPEASPAPPSSASLETKGGSPPAPTLVKSMSLTRQPTTETIKSPSLVGGLTPSFSGLGLSNGSSY</sequence>
<evidence type="ECO:0000313" key="8">
    <source>
        <dbReference type="EMBL" id="VFT82150.1"/>
    </source>
</evidence>
<dbReference type="Pfam" id="PF21719">
    <property type="entry name" value="MIOS_a-sol"/>
    <property type="match status" value="1"/>
</dbReference>
<dbReference type="EMBL" id="VJMH01001504">
    <property type="protein sequence ID" value="KAF0711811.1"/>
    <property type="molecule type" value="Genomic_DNA"/>
</dbReference>
<feature type="region of interest" description="Disordered" evidence="4">
    <location>
        <begin position="41"/>
        <end position="63"/>
    </location>
</feature>
<feature type="domain" description="GATOR2 complex protein MIO zinc-ribbon like" evidence="5">
    <location>
        <begin position="985"/>
        <end position="1094"/>
    </location>
</feature>
<dbReference type="InterPro" id="IPR036322">
    <property type="entry name" value="WD40_repeat_dom_sf"/>
</dbReference>
<dbReference type="GO" id="GO:0005737">
    <property type="term" value="C:cytoplasm"/>
    <property type="evidence" value="ECO:0007669"/>
    <property type="project" value="TreeGrafter"/>
</dbReference>
<dbReference type="SMART" id="SM00320">
    <property type="entry name" value="WD40"/>
    <property type="match status" value="4"/>
</dbReference>
<evidence type="ECO:0000256" key="3">
    <source>
        <dbReference type="ARBA" id="ARBA00022737"/>
    </source>
</evidence>
<dbReference type="InterPro" id="IPR015943">
    <property type="entry name" value="WD40/YVTN_repeat-like_dom_sf"/>
</dbReference>
<accession>A0A485KE46</accession>
<keyword evidence="9" id="KW-1185">Reference proteome</keyword>
<feature type="region of interest" description="Disordered" evidence="4">
    <location>
        <begin position="1101"/>
        <end position="1172"/>
    </location>
</feature>
<feature type="compositionally biased region" description="Polar residues" evidence="4">
    <location>
        <begin position="1135"/>
        <end position="1150"/>
    </location>
</feature>
<dbReference type="Pfam" id="PF21720">
    <property type="entry name" value="MIOS_WD40"/>
    <property type="match status" value="1"/>
</dbReference>
<dbReference type="Proteomes" id="UP000332933">
    <property type="component" value="Unassembled WGS sequence"/>
</dbReference>
<dbReference type="PANTHER" id="PTHR16453:SF9">
    <property type="entry name" value="GATOR COMPLEX PROTEIN MIOS"/>
    <property type="match status" value="1"/>
</dbReference>
<name>A0A485KE46_9STRA</name>
<feature type="compositionally biased region" description="Low complexity" evidence="4">
    <location>
        <begin position="1160"/>
        <end position="1172"/>
    </location>
</feature>
<dbReference type="PANTHER" id="PTHR16453">
    <property type="entry name" value="WD40 DOMAIN-CONTAINING PROTEIN MIO FAMILY MEMBER"/>
    <property type="match status" value="1"/>
</dbReference>
<keyword evidence="3" id="KW-0677">Repeat</keyword>
<proteinExistence type="inferred from homology"/>
<dbReference type="EMBL" id="CAADRA010001505">
    <property type="protein sequence ID" value="VFT82150.1"/>
    <property type="molecule type" value="Genomic_DNA"/>
</dbReference>
<dbReference type="InterPro" id="IPR049092">
    <property type="entry name" value="MIOS_a-sol"/>
</dbReference>
<feature type="domain" description="MIOS-like alpha-solenoid" evidence="6">
    <location>
        <begin position="655"/>
        <end position="756"/>
    </location>
</feature>
<evidence type="ECO:0000259" key="6">
    <source>
        <dbReference type="Pfam" id="PF21719"/>
    </source>
</evidence>
<gene>
    <name evidence="8" type="primary">Aste57867_5069</name>
    <name evidence="7" type="ORF">As57867_005056</name>
    <name evidence="8" type="ORF">ASTE57867_5069</name>
</gene>
<evidence type="ECO:0000313" key="9">
    <source>
        <dbReference type="Proteomes" id="UP000332933"/>
    </source>
</evidence>
<dbReference type="InterPro" id="IPR031488">
    <property type="entry name" value="Zn_ribbon_mio"/>
</dbReference>
<organism evidence="8 9">
    <name type="scientific">Aphanomyces stellatus</name>
    <dbReference type="NCBI Taxonomy" id="120398"/>
    <lineage>
        <taxon>Eukaryota</taxon>
        <taxon>Sar</taxon>
        <taxon>Stramenopiles</taxon>
        <taxon>Oomycota</taxon>
        <taxon>Saprolegniomycetes</taxon>
        <taxon>Saprolegniales</taxon>
        <taxon>Verrucalvaceae</taxon>
        <taxon>Aphanomyces</taxon>
    </lineage>
</organism>